<evidence type="ECO:0000256" key="2">
    <source>
        <dbReference type="SAM" id="MobiDB-lite"/>
    </source>
</evidence>
<feature type="non-terminal residue" evidence="4">
    <location>
        <position position="101"/>
    </location>
</feature>
<organism evidence="4 5">
    <name type="scientific">Symbiodinium pilosum</name>
    <name type="common">Dinoflagellate</name>
    <dbReference type="NCBI Taxonomy" id="2952"/>
    <lineage>
        <taxon>Eukaryota</taxon>
        <taxon>Sar</taxon>
        <taxon>Alveolata</taxon>
        <taxon>Dinophyceae</taxon>
        <taxon>Suessiales</taxon>
        <taxon>Symbiodiniaceae</taxon>
        <taxon>Symbiodinium</taxon>
    </lineage>
</organism>
<accession>A0A812X6U3</accession>
<feature type="region of interest" description="Disordered" evidence="2">
    <location>
        <begin position="80"/>
        <end position="101"/>
    </location>
</feature>
<dbReference type="Pfam" id="PF13868">
    <property type="entry name" value="TPH"/>
    <property type="match status" value="1"/>
</dbReference>
<protein>
    <submittedName>
        <fullName evidence="4">MNS1 protein</fullName>
    </submittedName>
</protein>
<name>A0A812X6U3_SYMPI</name>
<dbReference type="Proteomes" id="UP000649617">
    <property type="component" value="Unassembled WGS sequence"/>
</dbReference>
<keyword evidence="1" id="KW-0175">Coiled coil</keyword>
<evidence type="ECO:0000259" key="3">
    <source>
        <dbReference type="Pfam" id="PF13868"/>
    </source>
</evidence>
<proteinExistence type="predicted"/>
<evidence type="ECO:0000313" key="4">
    <source>
        <dbReference type="EMBL" id="CAE7716299.1"/>
    </source>
</evidence>
<sequence>EYLRERAEVDTLVAQIADENEKERKVREEKQAESRHLLQNFLVEQQQRQQQKLAEELEENERIEAYARMKRAQEEKLAAEKDGLGGSHLLHGDNAGALDEV</sequence>
<dbReference type="AlphaFoldDB" id="A0A812X6U3"/>
<gene>
    <name evidence="4" type="primary">MNS1</name>
    <name evidence="4" type="ORF">SPIL2461_LOCUS20353</name>
</gene>
<evidence type="ECO:0000256" key="1">
    <source>
        <dbReference type="ARBA" id="ARBA00023054"/>
    </source>
</evidence>
<reference evidence="4" key="1">
    <citation type="submission" date="2021-02" db="EMBL/GenBank/DDBJ databases">
        <authorList>
            <person name="Dougan E. K."/>
            <person name="Rhodes N."/>
            <person name="Thang M."/>
            <person name="Chan C."/>
        </authorList>
    </citation>
    <scope>NUCLEOTIDE SEQUENCE</scope>
</reference>
<dbReference type="EMBL" id="CAJNIZ010045312">
    <property type="protein sequence ID" value="CAE7716299.1"/>
    <property type="molecule type" value="Genomic_DNA"/>
</dbReference>
<keyword evidence="5" id="KW-1185">Reference proteome</keyword>
<evidence type="ECO:0000313" key="5">
    <source>
        <dbReference type="Proteomes" id="UP000649617"/>
    </source>
</evidence>
<feature type="domain" description="Trichohyalin-plectin-homology" evidence="3">
    <location>
        <begin position="1"/>
        <end position="81"/>
    </location>
</feature>
<comment type="caution">
    <text evidence="4">The sequence shown here is derived from an EMBL/GenBank/DDBJ whole genome shotgun (WGS) entry which is preliminary data.</text>
</comment>
<dbReference type="InterPro" id="IPR043597">
    <property type="entry name" value="TPH_dom"/>
</dbReference>